<name>A0AAV4T826_CAEEX</name>
<keyword evidence="3" id="KW-1185">Reference proteome</keyword>
<comment type="caution">
    <text evidence="2">The sequence shown here is derived from an EMBL/GenBank/DDBJ whole genome shotgun (WGS) entry which is preliminary data.</text>
</comment>
<dbReference type="EMBL" id="BPLR01010557">
    <property type="protein sequence ID" value="GIY40098.1"/>
    <property type="molecule type" value="Genomic_DNA"/>
</dbReference>
<organism evidence="2 3">
    <name type="scientific">Caerostris extrusa</name>
    <name type="common">Bark spider</name>
    <name type="synonym">Caerostris bankana</name>
    <dbReference type="NCBI Taxonomy" id="172846"/>
    <lineage>
        <taxon>Eukaryota</taxon>
        <taxon>Metazoa</taxon>
        <taxon>Ecdysozoa</taxon>
        <taxon>Arthropoda</taxon>
        <taxon>Chelicerata</taxon>
        <taxon>Arachnida</taxon>
        <taxon>Araneae</taxon>
        <taxon>Araneomorphae</taxon>
        <taxon>Entelegynae</taxon>
        <taxon>Araneoidea</taxon>
        <taxon>Araneidae</taxon>
        <taxon>Caerostris</taxon>
    </lineage>
</organism>
<accession>A0AAV4T826</accession>
<feature type="region of interest" description="Disordered" evidence="1">
    <location>
        <begin position="15"/>
        <end position="58"/>
    </location>
</feature>
<protein>
    <submittedName>
        <fullName evidence="2">Uncharacterized protein</fullName>
    </submittedName>
</protein>
<evidence type="ECO:0000313" key="3">
    <source>
        <dbReference type="Proteomes" id="UP001054945"/>
    </source>
</evidence>
<proteinExistence type="predicted"/>
<sequence>MASFAKHLSTHLYFHMERNHHKSGSRNSQPSASGFSRSSEVHYSPTTPTSWNKEHCRGNQEVTVTMVANLYRLMMMHLEDLQDM</sequence>
<feature type="compositionally biased region" description="Polar residues" evidence="1">
    <location>
        <begin position="25"/>
        <end position="38"/>
    </location>
</feature>
<evidence type="ECO:0000256" key="1">
    <source>
        <dbReference type="SAM" id="MobiDB-lite"/>
    </source>
</evidence>
<gene>
    <name evidence="2" type="ORF">CEXT_520581</name>
</gene>
<evidence type="ECO:0000313" key="2">
    <source>
        <dbReference type="EMBL" id="GIY40098.1"/>
    </source>
</evidence>
<dbReference type="AlphaFoldDB" id="A0AAV4T826"/>
<reference evidence="2 3" key="1">
    <citation type="submission" date="2021-06" db="EMBL/GenBank/DDBJ databases">
        <title>Caerostris extrusa draft genome.</title>
        <authorList>
            <person name="Kono N."/>
            <person name="Arakawa K."/>
        </authorList>
    </citation>
    <scope>NUCLEOTIDE SEQUENCE [LARGE SCALE GENOMIC DNA]</scope>
</reference>
<dbReference type="Proteomes" id="UP001054945">
    <property type="component" value="Unassembled WGS sequence"/>
</dbReference>